<keyword evidence="7" id="KW-0255">Endonuclease</keyword>
<dbReference type="GO" id="GO:0003676">
    <property type="term" value="F:nucleic acid binding"/>
    <property type="evidence" value="ECO:0007669"/>
    <property type="project" value="InterPro"/>
</dbReference>
<evidence type="ECO:0000256" key="5">
    <source>
        <dbReference type="SAM" id="MobiDB-lite"/>
    </source>
</evidence>
<evidence type="ECO:0000256" key="2">
    <source>
        <dbReference type="ARBA" id="ARBA00022801"/>
    </source>
</evidence>
<evidence type="ECO:0000313" key="8">
    <source>
        <dbReference type="EMBL" id="WHI00147.1"/>
    </source>
</evidence>
<feature type="domain" description="HNH nuclease" evidence="6">
    <location>
        <begin position="52"/>
        <end position="108"/>
    </location>
</feature>
<evidence type="ECO:0000256" key="3">
    <source>
        <dbReference type="ARBA" id="ARBA00038412"/>
    </source>
</evidence>
<evidence type="ECO:0000313" key="7">
    <source>
        <dbReference type="EMBL" id="EFA8785950.1"/>
    </source>
</evidence>
<gene>
    <name evidence="7" type="ORF">C2R31_003830</name>
    <name evidence="8" type="ORF">QDW62_15435</name>
</gene>
<name>A0A0K6FFB2_ECOLX</name>
<evidence type="ECO:0000256" key="4">
    <source>
        <dbReference type="ARBA" id="ARBA00040194"/>
    </source>
</evidence>
<dbReference type="SMART" id="SM00507">
    <property type="entry name" value="HNHc"/>
    <property type="match status" value="1"/>
</dbReference>
<dbReference type="EMBL" id="CP122634">
    <property type="protein sequence ID" value="WHI00147.1"/>
    <property type="molecule type" value="Genomic_DNA"/>
</dbReference>
<dbReference type="GO" id="GO:0005829">
    <property type="term" value="C:cytosol"/>
    <property type="evidence" value="ECO:0007669"/>
    <property type="project" value="TreeGrafter"/>
</dbReference>
<dbReference type="PANTHER" id="PTHR41286:SF1">
    <property type="entry name" value="HNH NUCLEASE YAJD-RELATED"/>
    <property type="match status" value="1"/>
</dbReference>
<dbReference type="Pfam" id="PF01844">
    <property type="entry name" value="HNH"/>
    <property type="match status" value="1"/>
</dbReference>
<dbReference type="InterPro" id="IPR003615">
    <property type="entry name" value="HNH_nuc"/>
</dbReference>
<feature type="region of interest" description="Disordered" evidence="5">
    <location>
        <begin position="110"/>
        <end position="146"/>
    </location>
</feature>
<dbReference type="AlphaFoldDB" id="A0A0K6FFB2"/>
<reference evidence="8" key="2">
    <citation type="journal article" date="2023" name="Front. Microbiol.">
        <title>Virotyping and genetic antimicrobial susceptibility testing of porcine ETEC/STEC strains and associated plasmid types.</title>
        <authorList>
            <person name="Vereecke N."/>
            <person name="Van Hoorde S."/>
            <person name="Sperling D."/>
            <person name="Theuns S."/>
            <person name="Devriendt B."/>
            <person name="Cox E."/>
        </authorList>
    </citation>
    <scope>NUCLEOTIDE SEQUENCE</scope>
    <source>
        <strain evidence="8">ETEC4085</strain>
    </source>
</reference>
<reference evidence="7 9" key="1">
    <citation type="submission" date="2018-08" db="EMBL/GenBank/DDBJ databases">
        <authorList>
            <consortium name="PulseNet: The National Subtyping Network for Foodborne Disease Surveillance"/>
            <person name="Tarr C.L."/>
            <person name="Trees E."/>
            <person name="Katz L.S."/>
            <person name="Carleton-Romer H.A."/>
            <person name="Stroika S."/>
            <person name="Kucerova Z."/>
            <person name="Roache K.F."/>
            <person name="Sabol A.L."/>
            <person name="Besser J."/>
            <person name="Gerner-Smidt P."/>
        </authorList>
    </citation>
    <scope>NUCLEOTIDE SEQUENCE [LARGE SCALE GENOMIC DNA]</scope>
    <source>
        <strain evidence="7 9">PNUSAE011918</strain>
    </source>
</reference>
<evidence type="ECO:0000256" key="1">
    <source>
        <dbReference type="ARBA" id="ARBA00022722"/>
    </source>
</evidence>
<dbReference type="Gene3D" id="1.10.30.50">
    <property type="match status" value="1"/>
</dbReference>
<dbReference type="EMBL" id="AASCBU010000021">
    <property type="protein sequence ID" value="EFA8785950.1"/>
    <property type="molecule type" value="Genomic_DNA"/>
</dbReference>
<evidence type="ECO:0000313" key="9">
    <source>
        <dbReference type="Proteomes" id="UP000567387"/>
    </source>
</evidence>
<dbReference type="Proteomes" id="UP001179946">
    <property type="component" value="Chromosome"/>
</dbReference>
<dbReference type="Proteomes" id="UP000567387">
    <property type="component" value="Unassembled WGS sequence"/>
</dbReference>
<dbReference type="PANTHER" id="PTHR41286">
    <property type="entry name" value="HNH NUCLEASE YAJD-RELATED"/>
    <property type="match status" value="1"/>
</dbReference>
<dbReference type="GO" id="GO:0004519">
    <property type="term" value="F:endonuclease activity"/>
    <property type="evidence" value="ECO:0007669"/>
    <property type="project" value="UniProtKB-KW"/>
</dbReference>
<comment type="similarity">
    <text evidence="3">Belongs to the HNH nuclease family.</text>
</comment>
<evidence type="ECO:0000259" key="6">
    <source>
        <dbReference type="SMART" id="SM00507"/>
    </source>
</evidence>
<protein>
    <recommendedName>
        <fullName evidence="4">Putative HNH nuclease YajD</fullName>
    </recommendedName>
</protein>
<feature type="compositionally biased region" description="Basic and acidic residues" evidence="5">
    <location>
        <begin position="126"/>
        <end position="139"/>
    </location>
</feature>
<dbReference type="RefSeq" id="WP_001145900.1">
    <property type="nucleotide sequence ID" value="NZ_AP022261.1"/>
</dbReference>
<dbReference type="GO" id="GO:0016787">
    <property type="term" value="F:hydrolase activity"/>
    <property type="evidence" value="ECO:0007669"/>
    <property type="project" value="UniProtKB-KW"/>
</dbReference>
<accession>A0A0K6FFB2</accession>
<keyword evidence="1" id="KW-0540">Nuclease</keyword>
<organism evidence="7 9">
    <name type="scientific">Escherichia coli</name>
    <dbReference type="NCBI Taxonomy" id="562"/>
    <lineage>
        <taxon>Bacteria</taxon>
        <taxon>Pseudomonadati</taxon>
        <taxon>Pseudomonadota</taxon>
        <taxon>Gammaproteobacteria</taxon>
        <taxon>Enterobacterales</taxon>
        <taxon>Enterobacteriaceae</taxon>
        <taxon>Escherichia</taxon>
    </lineage>
</organism>
<dbReference type="GO" id="GO:0008270">
    <property type="term" value="F:zinc ion binding"/>
    <property type="evidence" value="ECO:0007669"/>
    <property type="project" value="InterPro"/>
</dbReference>
<dbReference type="CDD" id="cd00085">
    <property type="entry name" value="HNHc"/>
    <property type="match status" value="1"/>
</dbReference>
<proteinExistence type="inferred from homology"/>
<sequence length="146" mass="17207">MPWQPLRRCTEPGCNKRVKSGKCEEHRRAVWRAEDARRGHRRARGYSRQWDKYRALYLSKNPLCVRCLAKGIYTPALVVDHIIPINGGGDVLFWPEWNHQALCQTCHNRKTTREDPATKANRKAGMYREQEERAAHRNDWMYGDDD</sequence>
<dbReference type="InterPro" id="IPR002711">
    <property type="entry name" value="HNH"/>
</dbReference>
<keyword evidence="2" id="KW-0378">Hydrolase</keyword>